<evidence type="ECO:0000313" key="2">
    <source>
        <dbReference type="EMBL" id="KKL10706.1"/>
    </source>
</evidence>
<accession>A0A0F9CYK1</accession>
<dbReference type="AlphaFoldDB" id="A0A0F9CYK1"/>
<dbReference type="EMBL" id="LAZR01041951">
    <property type="protein sequence ID" value="KKL10706.1"/>
    <property type="molecule type" value="Genomic_DNA"/>
</dbReference>
<comment type="caution">
    <text evidence="2">The sequence shown here is derived from an EMBL/GenBank/DDBJ whole genome shotgun (WGS) entry which is preliminary data.</text>
</comment>
<feature type="non-terminal residue" evidence="2">
    <location>
        <position position="480"/>
    </location>
</feature>
<gene>
    <name evidence="2" type="ORF">LCGC14_2553140</name>
</gene>
<organism evidence="2">
    <name type="scientific">marine sediment metagenome</name>
    <dbReference type="NCBI Taxonomy" id="412755"/>
    <lineage>
        <taxon>unclassified sequences</taxon>
        <taxon>metagenomes</taxon>
        <taxon>ecological metagenomes</taxon>
    </lineage>
</organism>
<protein>
    <recommendedName>
        <fullName evidence="3">CARDB domain-containing protein</fullName>
    </recommendedName>
</protein>
<sequence>GNLGENTTVLSVTVNVPDIEQPKFQFPSVNDTTPLPNRAVRHNVNWTDDVALNFAILEVNSTGASCDTTANVTNTTLSGSSQWANLSWQVPSACDGKTIGWRQWANDSAGQWNVTDLQIYTVSPYGTLNVNLTSPTDPVSVNVNNNFTINATVSCTGDSGSACGTVYAYARYNASSANADTTINITEGATPFYVAGGGTGGGTYDYWGITNPSTTLNATGENTACAGEWCTGGTEITTAEYQAINMSDDTYDTCPTNVGGQRWCEYNFKINESETDIQSLTLWVETYNNDDPGSDPSLDYWNDSSNSWESWMIITKITDDDIADFLEFNESYAIQNLITADGYVHIRAQIESAAAAALIDYIKVDITSSGAGNPQTSSETLEQGESWNVSFTVNATQIGIYEVDVFFNSSYGNSNVPNNNTADSTVDVTSAAGDDPPKWQENTTNSTLAGELINHSVFWTDDTALSGFIFSFDIGTGSFT</sequence>
<evidence type="ECO:0000256" key="1">
    <source>
        <dbReference type="SAM" id="MobiDB-lite"/>
    </source>
</evidence>
<feature type="non-terminal residue" evidence="2">
    <location>
        <position position="1"/>
    </location>
</feature>
<feature type="compositionally biased region" description="Polar residues" evidence="1">
    <location>
        <begin position="418"/>
        <end position="428"/>
    </location>
</feature>
<name>A0A0F9CYK1_9ZZZZ</name>
<feature type="region of interest" description="Disordered" evidence="1">
    <location>
        <begin position="418"/>
        <end position="439"/>
    </location>
</feature>
<reference evidence="2" key="1">
    <citation type="journal article" date="2015" name="Nature">
        <title>Complex archaea that bridge the gap between prokaryotes and eukaryotes.</title>
        <authorList>
            <person name="Spang A."/>
            <person name="Saw J.H."/>
            <person name="Jorgensen S.L."/>
            <person name="Zaremba-Niedzwiedzka K."/>
            <person name="Martijn J."/>
            <person name="Lind A.E."/>
            <person name="van Eijk R."/>
            <person name="Schleper C."/>
            <person name="Guy L."/>
            <person name="Ettema T.J."/>
        </authorList>
    </citation>
    <scope>NUCLEOTIDE SEQUENCE</scope>
</reference>
<proteinExistence type="predicted"/>
<evidence type="ECO:0008006" key="3">
    <source>
        <dbReference type="Google" id="ProtNLM"/>
    </source>
</evidence>